<comment type="caution">
    <text evidence="2">The sequence shown here is derived from an EMBL/GenBank/DDBJ whole genome shotgun (WGS) entry which is preliminary data.</text>
</comment>
<evidence type="ECO:0000313" key="2">
    <source>
        <dbReference type="EMBL" id="CAG8983062.1"/>
    </source>
</evidence>
<sequence length="161" mass="17098">MRTTITIPLTLLSLLTLVTAQCRNLMPVAAQTVSSSEPDRVFPNVAPGDGQTGTVIITDNSDLFHSDNQPGIATFHAYTTNKIANRHNAAINALLWDGSLARKQVPCPTALPGVGFGEAYFGMELNIFGLGGVIPGKKHWSLSETGGEGGVWNGVFMQVDC</sequence>
<keyword evidence="3" id="KW-1185">Reference proteome</keyword>
<accession>A0A9N9M2T2</accession>
<protein>
    <submittedName>
        <fullName evidence="2">Uncharacterized protein</fullName>
    </submittedName>
</protein>
<dbReference type="EMBL" id="CAJVRM010000709">
    <property type="protein sequence ID" value="CAG8983062.1"/>
    <property type="molecule type" value="Genomic_DNA"/>
</dbReference>
<gene>
    <name evidence="2" type="ORF">HYALB_00006090</name>
</gene>
<organism evidence="2 3">
    <name type="scientific">Hymenoscyphus albidus</name>
    <dbReference type="NCBI Taxonomy" id="595503"/>
    <lineage>
        <taxon>Eukaryota</taxon>
        <taxon>Fungi</taxon>
        <taxon>Dikarya</taxon>
        <taxon>Ascomycota</taxon>
        <taxon>Pezizomycotina</taxon>
        <taxon>Leotiomycetes</taxon>
        <taxon>Helotiales</taxon>
        <taxon>Helotiaceae</taxon>
        <taxon>Hymenoscyphus</taxon>
    </lineage>
</organism>
<proteinExistence type="predicted"/>
<name>A0A9N9M2T2_9HELO</name>
<dbReference type="OrthoDB" id="10354457at2759"/>
<feature type="chain" id="PRO_5040206775" evidence="1">
    <location>
        <begin position="21"/>
        <end position="161"/>
    </location>
</feature>
<reference evidence="2" key="1">
    <citation type="submission" date="2021-07" db="EMBL/GenBank/DDBJ databases">
        <authorList>
            <person name="Durling M."/>
        </authorList>
    </citation>
    <scope>NUCLEOTIDE SEQUENCE</scope>
</reference>
<keyword evidence="1" id="KW-0732">Signal</keyword>
<evidence type="ECO:0000313" key="3">
    <source>
        <dbReference type="Proteomes" id="UP000701801"/>
    </source>
</evidence>
<feature type="signal peptide" evidence="1">
    <location>
        <begin position="1"/>
        <end position="20"/>
    </location>
</feature>
<evidence type="ECO:0000256" key="1">
    <source>
        <dbReference type="SAM" id="SignalP"/>
    </source>
</evidence>
<dbReference type="AlphaFoldDB" id="A0A9N9M2T2"/>
<dbReference type="Proteomes" id="UP000701801">
    <property type="component" value="Unassembled WGS sequence"/>
</dbReference>